<proteinExistence type="predicted"/>
<dbReference type="EMBL" id="LAZR01001259">
    <property type="protein sequence ID" value="KKN47736.1"/>
    <property type="molecule type" value="Genomic_DNA"/>
</dbReference>
<evidence type="ECO:0008006" key="3">
    <source>
        <dbReference type="Google" id="ProtNLM"/>
    </source>
</evidence>
<name>A0A0F9TFB8_9ZZZZ</name>
<dbReference type="Gene3D" id="2.60.120.200">
    <property type="match status" value="1"/>
</dbReference>
<evidence type="ECO:0000313" key="2">
    <source>
        <dbReference type="EMBL" id="KKN47736.1"/>
    </source>
</evidence>
<comment type="caution">
    <text evidence="2">The sequence shown here is derived from an EMBL/GenBank/DDBJ whole genome shotgun (WGS) entry which is preliminary data.</text>
</comment>
<gene>
    <name evidence="2" type="ORF">LCGC14_0659700</name>
</gene>
<accession>A0A0F9TFB8</accession>
<sequence>MLQRKMTSRYFQSQINTVGLVAHYKMYEQTVFDYSLNGNTPSPEGILGGELVTNGDFANWSAVATPDDVPANWTETPNAAGNDANNHTTEAIADGTPTDGGSHCKLKSDGTNVFITQNVLTVGKTYIASLEITDTTTGGIKITNSSQNSDSFTATGVKTWTFTAIGNTNINIQRIAACDVTFKDVSVKEIISPTGLGGDFDGADSIMTVAADSTIDINGKTAYSISAWINPASDGESDTGRICAKVSVPAGYFFYLSDEAASVVKVNVLIFHDGAADSQARTDALLPINTWTNVAFVYNEDSAKKIKIYFNGVLQSLDVNTAGVGTIDDDSAIDLIIGSSATISRTFDGIISDVQIYNKALSAAEVLSIYSQTRGRYSV</sequence>
<evidence type="ECO:0000256" key="1">
    <source>
        <dbReference type="SAM" id="MobiDB-lite"/>
    </source>
</evidence>
<feature type="compositionally biased region" description="Polar residues" evidence="1">
    <location>
        <begin position="73"/>
        <end position="89"/>
    </location>
</feature>
<dbReference type="Pfam" id="PF13385">
    <property type="entry name" value="Laminin_G_3"/>
    <property type="match status" value="1"/>
</dbReference>
<protein>
    <recommendedName>
        <fullName evidence="3">LamG-like jellyroll fold domain-containing protein</fullName>
    </recommendedName>
</protein>
<reference evidence="2" key="1">
    <citation type="journal article" date="2015" name="Nature">
        <title>Complex archaea that bridge the gap between prokaryotes and eukaryotes.</title>
        <authorList>
            <person name="Spang A."/>
            <person name="Saw J.H."/>
            <person name="Jorgensen S.L."/>
            <person name="Zaremba-Niedzwiedzka K."/>
            <person name="Martijn J."/>
            <person name="Lind A.E."/>
            <person name="van Eijk R."/>
            <person name="Schleper C."/>
            <person name="Guy L."/>
            <person name="Ettema T.J."/>
        </authorList>
    </citation>
    <scope>NUCLEOTIDE SEQUENCE</scope>
</reference>
<dbReference type="AlphaFoldDB" id="A0A0F9TFB8"/>
<dbReference type="SUPFAM" id="SSF49899">
    <property type="entry name" value="Concanavalin A-like lectins/glucanases"/>
    <property type="match status" value="1"/>
</dbReference>
<organism evidence="2">
    <name type="scientific">marine sediment metagenome</name>
    <dbReference type="NCBI Taxonomy" id="412755"/>
    <lineage>
        <taxon>unclassified sequences</taxon>
        <taxon>metagenomes</taxon>
        <taxon>ecological metagenomes</taxon>
    </lineage>
</organism>
<dbReference type="InterPro" id="IPR013320">
    <property type="entry name" value="ConA-like_dom_sf"/>
</dbReference>
<feature type="region of interest" description="Disordered" evidence="1">
    <location>
        <begin position="72"/>
        <end position="98"/>
    </location>
</feature>